<keyword evidence="1" id="KW-0732">Signal</keyword>
<dbReference type="Proteomes" id="UP000799750">
    <property type="component" value="Unassembled WGS sequence"/>
</dbReference>
<organism evidence="2 3">
    <name type="scientific">Lophium mytilinum</name>
    <dbReference type="NCBI Taxonomy" id="390894"/>
    <lineage>
        <taxon>Eukaryota</taxon>
        <taxon>Fungi</taxon>
        <taxon>Dikarya</taxon>
        <taxon>Ascomycota</taxon>
        <taxon>Pezizomycotina</taxon>
        <taxon>Dothideomycetes</taxon>
        <taxon>Pleosporomycetidae</taxon>
        <taxon>Mytilinidiales</taxon>
        <taxon>Mytilinidiaceae</taxon>
        <taxon>Lophium</taxon>
    </lineage>
</organism>
<sequence length="96" mass="10721">MSVAKEAMSPPIFFWASLVSYLKLSAAEGVGCQNHVARAQDGLWRPLRYREQRLDVGNALSALIYVRVVTLSNLLDQLWALGWLSWSCGLAGRRQS</sequence>
<dbReference type="AlphaFoldDB" id="A0A6A6R414"/>
<dbReference type="EMBL" id="MU004184">
    <property type="protein sequence ID" value="KAF2499072.1"/>
    <property type="molecule type" value="Genomic_DNA"/>
</dbReference>
<evidence type="ECO:0000313" key="3">
    <source>
        <dbReference type="Proteomes" id="UP000799750"/>
    </source>
</evidence>
<feature type="signal peptide" evidence="1">
    <location>
        <begin position="1"/>
        <end position="27"/>
    </location>
</feature>
<keyword evidence="3" id="KW-1185">Reference proteome</keyword>
<protein>
    <recommendedName>
        <fullName evidence="4">Secreted protein</fullName>
    </recommendedName>
</protein>
<name>A0A6A6R414_9PEZI</name>
<accession>A0A6A6R414</accession>
<feature type="chain" id="PRO_5025365087" description="Secreted protein" evidence="1">
    <location>
        <begin position="28"/>
        <end position="96"/>
    </location>
</feature>
<gene>
    <name evidence="2" type="ORF">BU16DRAFT_261182</name>
</gene>
<evidence type="ECO:0000313" key="2">
    <source>
        <dbReference type="EMBL" id="KAF2499072.1"/>
    </source>
</evidence>
<evidence type="ECO:0008006" key="4">
    <source>
        <dbReference type="Google" id="ProtNLM"/>
    </source>
</evidence>
<proteinExistence type="predicted"/>
<evidence type="ECO:0000256" key="1">
    <source>
        <dbReference type="SAM" id="SignalP"/>
    </source>
</evidence>
<reference evidence="2" key="1">
    <citation type="journal article" date="2020" name="Stud. Mycol.">
        <title>101 Dothideomycetes genomes: a test case for predicting lifestyles and emergence of pathogens.</title>
        <authorList>
            <person name="Haridas S."/>
            <person name="Albert R."/>
            <person name="Binder M."/>
            <person name="Bloem J."/>
            <person name="Labutti K."/>
            <person name="Salamov A."/>
            <person name="Andreopoulos B."/>
            <person name="Baker S."/>
            <person name="Barry K."/>
            <person name="Bills G."/>
            <person name="Bluhm B."/>
            <person name="Cannon C."/>
            <person name="Castanera R."/>
            <person name="Culley D."/>
            <person name="Daum C."/>
            <person name="Ezra D."/>
            <person name="Gonzalez J."/>
            <person name="Henrissat B."/>
            <person name="Kuo A."/>
            <person name="Liang C."/>
            <person name="Lipzen A."/>
            <person name="Lutzoni F."/>
            <person name="Magnuson J."/>
            <person name="Mondo S."/>
            <person name="Nolan M."/>
            <person name="Ohm R."/>
            <person name="Pangilinan J."/>
            <person name="Park H.-J."/>
            <person name="Ramirez L."/>
            <person name="Alfaro M."/>
            <person name="Sun H."/>
            <person name="Tritt A."/>
            <person name="Yoshinaga Y."/>
            <person name="Zwiers L.-H."/>
            <person name="Turgeon B."/>
            <person name="Goodwin S."/>
            <person name="Spatafora J."/>
            <person name="Crous P."/>
            <person name="Grigoriev I."/>
        </authorList>
    </citation>
    <scope>NUCLEOTIDE SEQUENCE</scope>
    <source>
        <strain evidence="2">CBS 269.34</strain>
    </source>
</reference>